<dbReference type="EMBL" id="CP001322">
    <property type="protein sequence ID" value="ACL04814.1"/>
    <property type="molecule type" value="Genomic_DNA"/>
</dbReference>
<organism evidence="1 2">
    <name type="scientific">Desulfatibacillum aliphaticivorans</name>
    <dbReference type="NCBI Taxonomy" id="218208"/>
    <lineage>
        <taxon>Bacteria</taxon>
        <taxon>Pseudomonadati</taxon>
        <taxon>Thermodesulfobacteriota</taxon>
        <taxon>Desulfobacteria</taxon>
        <taxon>Desulfobacterales</taxon>
        <taxon>Desulfatibacillaceae</taxon>
        <taxon>Desulfatibacillum</taxon>
    </lineage>
</organism>
<name>B8FBR1_DESAL</name>
<dbReference type="KEGG" id="dal:Dalk_3124"/>
<evidence type="ECO:0000313" key="2">
    <source>
        <dbReference type="Proteomes" id="UP000000739"/>
    </source>
</evidence>
<accession>B8FBR1</accession>
<dbReference type="HOGENOM" id="CLU_2600292_0_0_7"/>
<dbReference type="Proteomes" id="UP000000739">
    <property type="component" value="Chromosome"/>
</dbReference>
<protein>
    <submittedName>
        <fullName evidence="1">Uncharacterized protein</fullName>
    </submittedName>
</protein>
<proteinExistence type="predicted"/>
<reference evidence="1 2" key="1">
    <citation type="journal article" date="2012" name="Environ. Microbiol.">
        <title>The genome sequence of Desulfatibacillum alkenivorans AK-01: a blueprint for anaerobic alkane oxidation.</title>
        <authorList>
            <person name="Callaghan A.V."/>
            <person name="Morris B.E."/>
            <person name="Pereira I.A."/>
            <person name="McInerney M.J."/>
            <person name="Austin R.N."/>
            <person name="Groves J.T."/>
            <person name="Kukor J.J."/>
            <person name="Suflita J.M."/>
            <person name="Young L.Y."/>
            <person name="Zylstra G.J."/>
            <person name="Wawrik B."/>
        </authorList>
    </citation>
    <scope>NUCLEOTIDE SEQUENCE [LARGE SCALE GENOMIC DNA]</scope>
    <source>
        <strain evidence="1 2">AK-01</strain>
    </source>
</reference>
<dbReference type="AlphaFoldDB" id="B8FBR1"/>
<keyword evidence="2" id="KW-1185">Reference proteome</keyword>
<sequence length="79" mass="8694">MVVISSFYLFLDKDYVRRMPMALITTRPILLRSAPRQKPPCLGHPTSAKDLFMPIAVNFSGPPAACNAGGRKANKGDLY</sequence>
<evidence type="ECO:0000313" key="1">
    <source>
        <dbReference type="EMBL" id="ACL04814.1"/>
    </source>
</evidence>
<gene>
    <name evidence="1" type="ordered locus">Dalk_3124</name>
</gene>